<protein>
    <submittedName>
        <fullName evidence="7">CvpA family protein</fullName>
    </submittedName>
</protein>
<evidence type="ECO:0000256" key="5">
    <source>
        <dbReference type="SAM" id="MobiDB-lite"/>
    </source>
</evidence>
<evidence type="ECO:0000313" key="7">
    <source>
        <dbReference type="EMBL" id="MSS58093.1"/>
    </source>
</evidence>
<reference evidence="7 8" key="1">
    <citation type="submission" date="2019-08" db="EMBL/GenBank/DDBJ databases">
        <title>In-depth cultivation of the pig gut microbiome towards novel bacterial diversity and tailored functional studies.</title>
        <authorList>
            <person name="Wylensek D."/>
            <person name="Hitch T.C.A."/>
            <person name="Clavel T."/>
        </authorList>
    </citation>
    <scope>NUCLEOTIDE SEQUENCE [LARGE SCALE GENOMIC DNA]</scope>
    <source>
        <strain evidence="7 8">Oil+RF-744-GAM-WT-6</strain>
    </source>
</reference>
<dbReference type="Proteomes" id="UP000461880">
    <property type="component" value="Unassembled WGS sequence"/>
</dbReference>
<keyword evidence="4 6" id="KW-0472">Membrane</keyword>
<dbReference type="PANTHER" id="PTHR37306:SF1">
    <property type="entry name" value="COLICIN V PRODUCTION PROTEIN"/>
    <property type="match status" value="1"/>
</dbReference>
<evidence type="ECO:0000313" key="8">
    <source>
        <dbReference type="Proteomes" id="UP000461880"/>
    </source>
</evidence>
<evidence type="ECO:0000256" key="3">
    <source>
        <dbReference type="ARBA" id="ARBA00022989"/>
    </source>
</evidence>
<feature type="transmembrane region" description="Helical" evidence="6">
    <location>
        <begin position="105"/>
        <end position="129"/>
    </location>
</feature>
<dbReference type="PANTHER" id="PTHR37306">
    <property type="entry name" value="COLICIN V PRODUCTION PROTEIN"/>
    <property type="match status" value="1"/>
</dbReference>
<organism evidence="7 8">
    <name type="scientific">Stecheria intestinalis</name>
    <dbReference type="NCBI Taxonomy" id="2606630"/>
    <lineage>
        <taxon>Bacteria</taxon>
        <taxon>Bacillati</taxon>
        <taxon>Bacillota</taxon>
        <taxon>Erysipelotrichia</taxon>
        <taxon>Erysipelotrichales</taxon>
        <taxon>Erysipelotrichaceae</taxon>
        <taxon>Stecheria</taxon>
    </lineage>
</organism>
<feature type="region of interest" description="Disordered" evidence="5">
    <location>
        <begin position="236"/>
        <end position="255"/>
    </location>
</feature>
<keyword evidence="2 6" id="KW-0812">Transmembrane</keyword>
<comment type="subcellular location">
    <subcellularLocation>
        <location evidence="1">Membrane</location>
        <topology evidence="1">Multi-pass membrane protein</topology>
    </subcellularLocation>
</comment>
<sequence length="255" mass="28323">MICQPESDRRKLLSERRRTMITIPEGWFAGIDIAVVIFYAVLIAKGAKKGFLYQILSFAGTVLSFFIAWRYDSVAAQYIRLWPKDWNPFADSLFADSFIDFMNEAVWFLVLFLIVRIIFHLLCSLASGLQKVPVLREVSGLLGGLLGAGIATIWILVFSVFLNTPVFANGTACADSTLIGKISEPVSETMSELGVQTNSMKALNKLFTDMNSMDDSDKQAVAKWLESHGYEKLEEGIQISLPSDGDRNESAGEQS</sequence>
<gene>
    <name evidence="7" type="ORF">FYJ51_04155</name>
</gene>
<dbReference type="GO" id="GO:0009403">
    <property type="term" value="P:toxin biosynthetic process"/>
    <property type="evidence" value="ECO:0007669"/>
    <property type="project" value="InterPro"/>
</dbReference>
<feature type="transmembrane region" description="Helical" evidence="6">
    <location>
        <begin position="26"/>
        <end position="44"/>
    </location>
</feature>
<dbReference type="EMBL" id="VUMN01000006">
    <property type="protein sequence ID" value="MSS58093.1"/>
    <property type="molecule type" value="Genomic_DNA"/>
</dbReference>
<comment type="caution">
    <text evidence="7">The sequence shown here is derived from an EMBL/GenBank/DDBJ whole genome shotgun (WGS) entry which is preliminary data.</text>
</comment>
<dbReference type="GO" id="GO:0016020">
    <property type="term" value="C:membrane"/>
    <property type="evidence" value="ECO:0007669"/>
    <property type="project" value="UniProtKB-SubCell"/>
</dbReference>
<feature type="transmembrane region" description="Helical" evidence="6">
    <location>
        <begin position="141"/>
        <end position="162"/>
    </location>
</feature>
<dbReference type="InterPro" id="IPR003825">
    <property type="entry name" value="Colicin-V_CvpA"/>
</dbReference>
<keyword evidence="3 6" id="KW-1133">Transmembrane helix</keyword>
<evidence type="ECO:0000256" key="4">
    <source>
        <dbReference type="ARBA" id="ARBA00023136"/>
    </source>
</evidence>
<feature type="transmembrane region" description="Helical" evidence="6">
    <location>
        <begin position="51"/>
        <end position="71"/>
    </location>
</feature>
<dbReference type="AlphaFoldDB" id="A0A7X2NRH9"/>
<keyword evidence="8" id="KW-1185">Reference proteome</keyword>
<feature type="compositionally biased region" description="Basic and acidic residues" evidence="5">
    <location>
        <begin position="244"/>
        <end position="255"/>
    </location>
</feature>
<accession>A0A7X2NRH9</accession>
<name>A0A7X2NRH9_9FIRM</name>
<evidence type="ECO:0000256" key="6">
    <source>
        <dbReference type="SAM" id="Phobius"/>
    </source>
</evidence>
<dbReference type="Pfam" id="PF02674">
    <property type="entry name" value="Colicin_V"/>
    <property type="match status" value="1"/>
</dbReference>
<proteinExistence type="predicted"/>
<evidence type="ECO:0000256" key="1">
    <source>
        <dbReference type="ARBA" id="ARBA00004141"/>
    </source>
</evidence>
<evidence type="ECO:0000256" key="2">
    <source>
        <dbReference type="ARBA" id="ARBA00022692"/>
    </source>
</evidence>